<dbReference type="RefSeq" id="WP_344312155.1">
    <property type="nucleotide sequence ID" value="NZ_BAAANY010000017.1"/>
</dbReference>
<feature type="DNA-binding region" description="H-T-H motif" evidence="2">
    <location>
        <begin position="33"/>
        <end position="52"/>
    </location>
</feature>
<name>A0ABP4TJT0_9ACTN</name>
<comment type="caution">
    <text evidence="4">The sequence shown here is derived from an EMBL/GenBank/DDBJ whole genome shotgun (WGS) entry which is preliminary data.</text>
</comment>
<sequence>MTGRVRRTPEEAQRLILEAAELLLVEGGPRAVEVRAVAQRVGMTDAGVTHHFQNRESLLVALLSRGGRRLRGAVEAASSRWLNGVVSVSDLVETMAAVYADGYGELAIALHAAGWRPDGQGMLEPVVDALHGARRRTGSGSPRRIETRLAVAALHQALATDPTYGVAFRNSAGIANPAAQDPRAQRRWWAATIATVLGIPAAPSSRT</sequence>
<evidence type="ECO:0000256" key="1">
    <source>
        <dbReference type="ARBA" id="ARBA00023125"/>
    </source>
</evidence>
<dbReference type="Gene3D" id="1.10.357.10">
    <property type="entry name" value="Tetracycline Repressor, domain 2"/>
    <property type="match status" value="1"/>
</dbReference>
<accession>A0ABP4TJT0</accession>
<reference evidence="5" key="1">
    <citation type="journal article" date="2019" name="Int. J. Syst. Evol. Microbiol.">
        <title>The Global Catalogue of Microorganisms (GCM) 10K type strain sequencing project: providing services to taxonomists for standard genome sequencing and annotation.</title>
        <authorList>
            <consortium name="The Broad Institute Genomics Platform"/>
            <consortium name="The Broad Institute Genome Sequencing Center for Infectious Disease"/>
            <person name="Wu L."/>
            <person name="Ma J."/>
        </authorList>
    </citation>
    <scope>NUCLEOTIDE SEQUENCE [LARGE SCALE GENOMIC DNA]</scope>
    <source>
        <strain evidence="5">JCM 14718</strain>
    </source>
</reference>
<dbReference type="PROSITE" id="PS50977">
    <property type="entry name" value="HTH_TETR_2"/>
    <property type="match status" value="1"/>
</dbReference>
<dbReference type="Pfam" id="PF00440">
    <property type="entry name" value="TetR_N"/>
    <property type="match status" value="1"/>
</dbReference>
<evidence type="ECO:0000256" key="2">
    <source>
        <dbReference type="PROSITE-ProRule" id="PRU00335"/>
    </source>
</evidence>
<dbReference type="PRINTS" id="PR00455">
    <property type="entry name" value="HTHTETR"/>
</dbReference>
<proteinExistence type="predicted"/>
<protein>
    <submittedName>
        <fullName evidence="4">TetR family transcriptional regulator</fullName>
    </submittedName>
</protein>
<gene>
    <name evidence="4" type="ORF">GCM10009765_43400</name>
</gene>
<evidence type="ECO:0000313" key="4">
    <source>
        <dbReference type="EMBL" id="GAA1689351.1"/>
    </source>
</evidence>
<feature type="domain" description="HTH tetR-type" evidence="3">
    <location>
        <begin position="10"/>
        <end position="70"/>
    </location>
</feature>
<dbReference type="EMBL" id="BAAANY010000017">
    <property type="protein sequence ID" value="GAA1689351.1"/>
    <property type="molecule type" value="Genomic_DNA"/>
</dbReference>
<dbReference type="SUPFAM" id="SSF46689">
    <property type="entry name" value="Homeodomain-like"/>
    <property type="match status" value="1"/>
</dbReference>
<dbReference type="InterPro" id="IPR001647">
    <property type="entry name" value="HTH_TetR"/>
</dbReference>
<dbReference type="InterPro" id="IPR009057">
    <property type="entry name" value="Homeodomain-like_sf"/>
</dbReference>
<keyword evidence="5" id="KW-1185">Reference proteome</keyword>
<evidence type="ECO:0000259" key="3">
    <source>
        <dbReference type="PROSITE" id="PS50977"/>
    </source>
</evidence>
<organism evidence="4 5">
    <name type="scientific">Fodinicola feengrottensis</name>
    <dbReference type="NCBI Taxonomy" id="435914"/>
    <lineage>
        <taxon>Bacteria</taxon>
        <taxon>Bacillati</taxon>
        <taxon>Actinomycetota</taxon>
        <taxon>Actinomycetes</taxon>
        <taxon>Mycobacteriales</taxon>
        <taxon>Fodinicola</taxon>
    </lineage>
</organism>
<dbReference type="Proteomes" id="UP001500618">
    <property type="component" value="Unassembled WGS sequence"/>
</dbReference>
<keyword evidence="1 2" id="KW-0238">DNA-binding</keyword>
<evidence type="ECO:0000313" key="5">
    <source>
        <dbReference type="Proteomes" id="UP001500618"/>
    </source>
</evidence>